<accession>A0A956NLV8</accession>
<reference evidence="1" key="2">
    <citation type="journal article" date="2021" name="Microbiome">
        <title>Successional dynamics and alternative stable states in a saline activated sludge microbial community over 9 years.</title>
        <authorList>
            <person name="Wang Y."/>
            <person name="Ye J."/>
            <person name="Ju F."/>
            <person name="Liu L."/>
            <person name="Boyd J.A."/>
            <person name="Deng Y."/>
            <person name="Parks D.H."/>
            <person name="Jiang X."/>
            <person name="Yin X."/>
            <person name="Woodcroft B.J."/>
            <person name="Tyson G.W."/>
            <person name="Hugenholtz P."/>
            <person name="Polz M.F."/>
            <person name="Zhang T."/>
        </authorList>
    </citation>
    <scope>NUCLEOTIDE SEQUENCE</scope>
    <source>
        <strain evidence="1">HKST-UBA02</strain>
    </source>
</reference>
<protein>
    <submittedName>
        <fullName evidence="1">Uncharacterized protein</fullName>
    </submittedName>
</protein>
<evidence type="ECO:0000313" key="1">
    <source>
        <dbReference type="EMBL" id="MCA9759554.1"/>
    </source>
</evidence>
<name>A0A956NLV8_UNCEI</name>
<proteinExistence type="predicted"/>
<gene>
    <name evidence="1" type="ORF">KDA27_27410</name>
</gene>
<comment type="caution">
    <text evidence="1">The sequence shown here is derived from an EMBL/GenBank/DDBJ whole genome shotgun (WGS) entry which is preliminary data.</text>
</comment>
<evidence type="ECO:0000313" key="2">
    <source>
        <dbReference type="Proteomes" id="UP000739538"/>
    </source>
</evidence>
<feature type="non-terminal residue" evidence="1">
    <location>
        <position position="750"/>
    </location>
</feature>
<sequence>MEMDAVKKQIEEATLDPALEPDPFEPLDTLIEQAEEQGLLPLALQATEGAIVREGIHPAHYYIYSSAQFRMGQVDSAHKHMLSLCGRLETDGSWKALALLASRILDESPKVEAALFLAKALENAGIDLVEPDVLKNAYDQFPGESRLAYLMGESREKEARDLGSSTEEAQRKMTEARFFWAESLDGFITHRKNEVIDDVFKKLAQSSNPDTLRRGLAGLKKLAHQESWGRFQSGAEDLVPALERANLLDQLWRILLDQVSAAPAGVGIRQKLAELASRAFPHADGIGELIERTGILDPTKPVDLALKDLEPLISFAPGFFVYHDSWGVGKVLSNDGDNLVIDFEEKRAHRMSVNLARRALDVVPADDLRVLQRESPAELKQMTKDNPAEIAYLAIRQVRGQAKTQDLKRILTNGVIAPSRWSSWWKEAKSQMEQDDRFDLSQAFRQVYKIKTGVDSTEVAFPIVEPRRGIRPNLNLIRRFLDQHPALTEHAKRMYTKILQRWAKDEKTHAEDRMAIHFQLYRWHRETGQDFHDALREMLQNGVEASSFTDIEDQKLLSRVGLDYDDLWKETAYFALSSRFADVRQMALDKLEEDKEQGSALLRGLIEHPAERPMAALAAINLSIRAKMGEETIAPDVWHAALGLATLIESTTREQVRKLALTMMLPEGVLASKLAQETPDEAIVERFGFLLRRWRSSERYLQPVLRVLRQVGLEQEVEDFRTEQVAKTNLILQSHAQTIDYSGTFMTRAT</sequence>
<dbReference type="EMBL" id="JAGQHS010000390">
    <property type="protein sequence ID" value="MCA9759554.1"/>
    <property type="molecule type" value="Genomic_DNA"/>
</dbReference>
<dbReference type="AlphaFoldDB" id="A0A956NLV8"/>
<dbReference type="Proteomes" id="UP000739538">
    <property type="component" value="Unassembled WGS sequence"/>
</dbReference>
<reference evidence="1" key="1">
    <citation type="submission" date="2020-04" db="EMBL/GenBank/DDBJ databases">
        <authorList>
            <person name="Zhang T."/>
        </authorList>
    </citation>
    <scope>NUCLEOTIDE SEQUENCE</scope>
    <source>
        <strain evidence="1">HKST-UBA02</strain>
    </source>
</reference>
<organism evidence="1 2">
    <name type="scientific">Eiseniibacteriota bacterium</name>
    <dbReference type="NCBI Taxonomy" id="2212470"/>
    <lineage>
        <taxon>Bacteria</taxon>
        <taxon>Candidatus Eiseniibacteriota</taxon>
    </lineage>
</organism>